<gene>
    <name evidence="12" type="ORF">GA629_09400</name>
</gene>
<evidence type="ECO:0000256" key="6">
    <source>
        <dbReference type="ARBA" id="ARBA00023235"/>
    </source>
</evidence>
<dbReference type="SUPFAM" id="SSF52540">
    <property type="entry name" value="P-loop containing nucleoside triphosphate hydrolases"/>
    <property type="match status" value="1"/>
</dbReference>
<dbReference type="EC" id="5.6.2.4" evidence="8"/>
<reference evidence="12 13" key="1">
    <citation type="journal article" date="2019" name="Nat. Med.">
        <title>A library of human gut bacterial isolates paired with longitudinal multiomics data enables mechanistic microbiome research.</title>
        <authorList>
            <person name="Poyet M."/>
            <person name="Groussin M."/>
            <person name="Gibbons S.M."/>
            <person name="Avila-Pacheco J."/>
            <person name="Jiang X."/>
            <person name="Kearney S.M."/>
            <person name="Perrotta A.R."/>
            <person name="Berdy B."/>
            <person name="Zhao S."/>
            <person name="Lieberman T.D."/>
            <person name="Swanson P.K."/>
            <person name="Smith M."/>
            <person name="Roesemann S."/>
            <person name="Alexander J.E."/>
            <person name="Rich S.A."/>
            <person name="Livny J."/>
            <person name="Vlamakis H."/>
            <person name="Clish C."/>
            <person name="Bullock K."/>
            <person name="Deik A."/>
            <person name="Scott J."/>
            <person name="Pierce K.A."/>
            <person name="Xavier R.J."/>
            <person name="Alm E.J."/>
        </authorList>
    </citation>
    <scope>NUCLEOTIDE SEQUENCE [LARGE SCALE GENOMIC DNA]</scope>
    <source>
        <strain evidence="12 13">BIOML-A105</strain>
    </source>
</reference>
<comment type="catalytic activity">
    <reaction evidence="9">
        <text>ATP + H2O = ADP + phosphate + H(+)</text>
        <dbReference type="Rhea" id="RHEA:13065"/>
        <dbReference type="ChEBI" id="CHEBI:15377"/>
        <dbReference type="ChEBI" id="CHEBI:15378"/>
        <dbReference type="ChEBI" id="CHEBI:30616"/>
        <dbReference type="ChEBI" id="CHEBI:43474"/>
        <dbReference type="ChEBI" id="CHEBI:456216"/>
        <dbReference type="EC" id="5.6.2.4"/>
    </reaction>
</comment>
<evidence type="ECO:0000256" key="9">
    <source>
        <dbReference type="ARBA" id="ARBA00048988"/>
    </source>
</evidence>
<sequence>MGVTRSAHVIIAPCGDLETHGRSVMGLLRMLKYVLGTEDETQQPRQTQSSAKNANNAKSARTGQTKQTGQVARRVTQPQLQPHATPQRQSQRRQSQRRQSQQHQSQRPAKLTPQPLLPADRIDKARGIIGNIEKHELSDEQISAIAGAGHNTLVLAGAGTGKTTTIVGYIAWLLATKRATPEEILVLSFTKASADEMSQRIMASTGKRIRACTFHSLGLEICRAATIANRPIIDGHASNAVVRDTFDRLLAQNIPYRLLAFKLMSKELFGKYGAAAKREDFQLPTDDYAFNQYRQSLVENAQTIIQHMRQNNIGIDGMRELNERRGGKHIGRNREMLQLVGPLYNAYVGNFRATQGIDFPGMITDAIRCVRRGAYRHPYKYVLIDEYQDMSRPRYELIRALREQSDFTLFCVGDDWQSIYRFAGSDIHLILDFADIWRDWGPTRMFQITTTRRFRQSLIDASGAFVMQDKSLYAKQLRNPSDKKDYSLKALGGATQEERFDAIVEQLRKLPKAASVLMLGRYRSDLNLLSRNDRDGLFQIDEHTGGIVFPEKPDMDIKFMTAHASKGLQRDFVFLLCCSGGLKGFPSAIPEEPLLGLLLPEVERMPHAEERRLFYVAMTRCKKKLFFVVDQSRPSRFMYELHDKICPNIFRGVKLPAQCPNCGEALRLRHTGSDPFRAFYGCTGFPNCRYTRPCK</sequence>
<feature type="binding site" evidence="10">
    <location>
        <begin position="156"/>
        <end position="163"/>
    </location>
    <ligand>
        <name>ATP</name>
        <dbReference type="ChEBI" id="CHEBI:30616"/>
    </ligand>
</feature>
<evidence type="ECO:0000256" key="10">
    <source>
        <dbReference type="PROSITE-ProRule" id="PRU00560"/>
    </source>
</evidence>
<name>A0A6A2RES2_BIFAD</name>
<dbReference type="InterPro" id="IPR013986">
    <property type="entry name" value="DExx_box_DNA_helicase_dom_sf"/>
</dbReference>
<dbReference type="AlphaFoldDB" id="A0A6A2RES2"/>
<dbReference type="PANTHER" id="PTHR11070:SF63">
    <property type="entry name" value="DNA HELICASE IV"/>
    <property type="match status" value="1"/>
</dbReference>
<evidence type="ECO:0000313" key="13">
    <source>
        <dbReference type="Proteomes" id="UP000470200"/>
    </source>
</evidence>
<dbReference type="InterPro" id="IPR013498">
    <property type="entry name" value="Topo_IA_Znf"/>
</dbReference>
<dbReference type="Gene3D" id="1.10.10.160">
    <property type="match status" value="1"/>
</dbReference>
<evidence type="ECO:0000256" key="8">
    <source>
        <dbReference type="ARBA" id="ARBA00034808"/>
    </source>
</evidence>
<proteinExistence type="inferred from homology"/>
<accession>A0A6A2RES2</accession>
<dbReference type="GO" id="GO:0000725">
    <property type="term" value="P:recombinational repair"/>
    <property type="evidence" value="ECO:0007669"/>
    <property type="project" value="TreeGrafter"/>
</dbReference>
<dbReference type="GO" id="GO:0005694">
    <property type="term" value="C:chromosome"/>
    <property type="evidence" value="ECO:0007669"/>
    <property type="project" value="InterPro"/>
</dbReference>
<feature type="compositionally biased region" description="Low complexity" evidence="11">
    <location>
        <begin position="97"/>
        <end position="107"/>
    </location>
</feature>
<keyword evidence="3 10" id="KW-0378">Hydrolase</keyword>
<evidence type="ECO:0000256" key="1">
    <source>
        <dbReference type="ARBA" id="ARBA00009922"/>
    </source>
</evidence>
<dbReference type="GO" id="GO:0005524">
    <property type="term" value="F:ATP binding"/>
    <property type="evidence" value="ECO:0007669"/>
    <property type="project" value="UniProtKB-UniRule"/>
</dbReference>
<comment type="catalytic activity">
    <reaction evidence="7">
        <text>Couples ATP hydrolysis with the unwinding of duplex DNA by translocating in the 3'-5' direction.</text>
        <dbReference type="EC" id="5.6.2.4"/>
    </reaction>
</comment>
<evidence type="ECO:0000256" key="3">
    <source>
        <dbReference type="ARBA" id="ARBA00022801"/>
    </source>
</evidence>
<dbReference type="GO" id="GO:0005829">
    <property type="term" value="C:cytosol"/>
    <property type="evidence" value="ECO:0007669"/>
    <property type="project" value="TreeGrafter"/>
</dbReference>
<dbReference type="PROSITE" id="PS51198">
    <property type="entry name" value="UVRD_HELICASE_ATP_BIND"/>
    <property type="match status" value="1"/>
</dbReference>
<feature type="compositionally biased region" description="Low complexity" evidence="11">
    <location>
        <begin position="49"/>
        <end position="60"/>
    </location>
</feature>
<dbReference type="GO" id="GO:0003677">
    <property type="term" value="F:DNA binding"/>
    <property type="evidence" value="ECO:0007669"/>
    <property type="project" value="InterPro"/>
</dbReference>
<dbReference type="Gene3D" id="3.30.65.10">
    <property type="entry name" value="Bacterial Topoisomerase I, domain 1"/>
    <property type="match status" value="1"/>
</dbReference>
<dbReference type="InterPro" id="IPR014016">
    <property type="entry name" value="UvrD-like_ATP-bd"/>
</dbReference>
<comment type="similarity">
    <text evidence="1">Belongs to the helicase family. UvrD subfamily.</text>
</comment>
<dbReference type="Pfam" id="PF01396">
    <property type="entry name" value="Zn_ribbon_Top1"/>
    <property type="match status" value="1"/>
</dbReference>
<evidence type="ECO:0000256" key="11">
    <source>
        <dbReference type="SAM" id="MobiDB-lite"/>
    </source>
</evidence>
<keyword evidence="4 10" id="KW-0347">Helicase</keyword>
<organism evidence="12 13">
    <name type="scientific">Bifidobacterium adolescentis</name>
    <dbReference type="NCBI Taxonomy" id="1680"/>
    <lineage>
        <taxon>Bacteria</taxon>
        <taxon>Bacillati</taxon>
        <taxon>Actinomycetota</taxon>
        <taxon>Actinomycetes</taxon>
        <taxon>Bifidobacteriales</taxon>
        <taxon>Bifidobacteriaceae</taxon>
        <taxon>Bifidobacterium</taxon>
    </lineage>
</organism>
<comment type="caution">
    <text evidence="12">The sequence shown here is derived from an EMBL/GenBank/DDBJ whole genome shotgun (WGS) entry which is preliminary data.</text>
</comment>
<feature type="compositionally biased region" description="Polar residues" evidence="11">
    <location>
        <begin position="61"/>
        <end position="86"/>
    </location>
</feature>
<evidence type="ECO:0000256" key="7">
    <source>
        <dbReference type="ARBA" id="ARBA00034617"/>
    </source>
</evidence>
<dbReference type="GO" id="GO:0003916">
    <property type="term" value="F:DNA topoisomerase activity"/>
    <property type="evidence" value="ECO:0007669"/>
    <property type="project" value="InterPro"/>
</dbReference>
<dbReference type="Proteomes" id="UP000470200">
    <property type="component" value="Unassembled WGS sequence"/>
</dbReference>
<dbReference type="Pfam" id="PF00580">
    <property type="entry name" value="UvrD-helicase"/>
    <property type="match status" value="1"/>
</dbReference>
<keyword evidence="6" id="KW-0413">Isomerase</keyword>
<dbReference type="Pfam" id="PF13361">
    <property type="entry name" value="UvrD_C"/>
    <property type="match status" value="1"/>
</dbReference>
<feature type="region of interest" description="Disordered" evidence="11">
    <location>
        <begin position="39"/>
        <end position="120"/>
    </location>
</feature>
<evidence type="ECO:0000313" key="12">
    <source>
        <dbReference type="EMBL" id="KAB5883055.1"/>
    </source>
</evidence>
<dbReference type="CDD" id="cd17932">
    <property type="entry name" value="DEXQc_UvrD"/>
    <property type="match status" value="1"/>
</dbReference>
<keyword evidence="5 10" id="KW-0067">ATP-binding</keyword>
<keyword evidence="2 10" id="KW-0547">Nucleotide-binding</keyword>
<dbReference type="EMBL" id="WDIP01000012">
    <property type="protein sequence ID" value="KAB5883055.1"/>
    <property type="molecule type" value="Genomic_DNA"/>
</dbReference>
<dbReference type="InterPro" id="IPR027417">
    <property type="entry name" value="P-loop_NTPase"/>
</dbReference>
<dbReference type="InterPro" id="IPR014017">
    <property type="entry name" value="DNA_helicase_UvrD-like_C"/>
</dbReference>
<dbReference type="GO" id="GO:0006265">
    <property type="term" value="P:DNA topological change"/>
    <property type="evidence" value="ECO:0007669"/>
    <property type="project" value="InterPro"/>
</dbReference>
<protein>
    <recommendedName>
        <fullName evidence="8">DNA 3'-5' helicase</fullName>
        <ecNumber evidence="8">5.6.2.4</ecNumber>
    </recommendedName>
</protein>
<evidence type="ECO:0000256" key="5">
    <source>
        <dbReference type="ARBA" id="ARBA00022840"/>
    </source>
</evidence>
<evidence type="ECO:0000256" key="2">
    <source>
        <dbReference type="ARBA" id="ARBA00022741"/>
    </source>
</evidence>
<evidence type="ECO:0000256" key="4">
    <source>
        <dbReference type="ARBA" id="ARBA00022806"/>
    </source>
</evidence>
<dbReference type="Gene3D" id="3.40.50.300">
    <property type="entry name" value="P-loop containing nucleotide triphosphate hydrolases"/>
    <property type="match status" value="2"/>
</dbReference>
<dbReference type="PANTHER" id="PTHR11070">
    <property type="entry name" value="UVRD / RECB / PCRA DNA HELICASE FAMILY MEMBER"/>
    <property type="match status" value="1"/>
</dbReference>
<dbReference type="GO" id="GO:0043138">
    <property type="term" value="F:3'-5' DNA helicase activity"/>
    <property type="evidence" value="ECO:0007669"/>
    <property type="project" value="UniProtKB-EC"/>
</dbReference>
<dbReference type="InterPro" id="IPR000212">
    <property type="entry name" value="DNA_helicase_UvrD/REP"/>
</dbReference>
<dbReference type="GO" id="GO:0016787">
    <property type="term" value="F:hydrolase activity"/>
    <property type="evidence" value="ECO:0007669"/>
    <property type="project" value="UniProtKB-UniRule"/>
</dbReference>